<dbReference type="VEuPathDB" id="AmoebaDB:EHI5A_125720"/>
<evidence type="ECO:0000313" key="4">
    <source>
        <dbReference type="Proteomes" id="UP000078387"/>
    </source>
</evidence>
<dbReference type="PROSITE" id="PS50085">
    <property type="entry name" value="RAPGAP"/>
    <property type="match status" value="1"/>
</dbReference>
<dbReference type="VEuPathDB" id="AmoebaDB:KM1_077000"/>
<comment type="caution">
    <text evidence="3">The sequence shown here is derived from an EMBL/GenBank/DDBJ whole genome shotgun (WGS) entry which is preliminary data.</text>
</comment>
<organism evidence="3 4">
    <name type="scientific">Entamoeba histolytica</name>
    <dbReference type="NCBI Taxonomy" id="5759"/>
    <lineage>
        <taxon>Eukaryota</taxon>
        <taxon>Amoebozoa</taxon>
        <taxon>Evosea</taxon>
        <taxon>Archamoebae</taxon>
        <taxon>Mastigamoebida</taxon>
        <taxon>Entamoebidae</taxon>
        <taxon>Entamoeba</taxon>
    </lineage>
</organism>
<evidence type="ECO:0000313" key="3">
    <source>
        <dbReference type="EMBL" id="GAT95038.1"/>
    </source>
</evidence>
<dbReference type="GO" id="GO:0005634">
    <property type="term" value="C:nucleus"/>
    <property type="evidence" value="ECO:0007669"/>
    <property type="project" value="InterPro"/>
</dbReference>
<name>A0A5K1VL65_ENTHI</name>
<feature type="domain" description="Rap-GAP" evidence="2">
    <location>
        <begin position="1041"/>
        <end position="1253"/>
    </location>
</feature>
<dbReference type="InterPro" id="IPR000331">
    <property type="entry name" value="Rap/Ran_GAP_dom"/>
</dbReference>
<dbReference type="GO" id="GO:0051056">
    <property type="term" value="P:regulation of small GTPase mediated signal transduction"/>
    <property type="evidence" value="ECO:0007669"/>
    <property type="project" value="InterPro"/>
</dbReference>
<protein>
    <submittedName>
        <fullName evidence="3">Rap ran GTPase-activating protein putative</fullName>
    </submittedName>
</protein>
<dbReference type="Gene3D" id="3.40.50.11210">
    <property type="entry name" value="Rap/Ran-GAP"/>
    <property type="match status" value="1"/>
</dbReference>
<dbReference type="InterPro" id="IPR027107">
    <property type="entry name" value="Tuberin/Ral-act_asu"/>
</dbReference>
<dbReference type="PANTHER" id="PTHR10063">
    <property type="entry name" value="TUBERIN"/>
    <property type="match status" value="1"/>
</dbReference>
<dbReference type="GO" id="GO:0005096">
    <property type="term" value="F:GTPase activator activity"/>
    <property type="evidence" value="ECO:0007669"/>
    <property type="project" value="UniProtKB-KW"/>
</dbReference>
<dbReference type="VEuPathDB" id="AmoebaDB:EHI_030900"/>
<proteinExistence type="predicted"/>
<dbReference type="Pfam" id="PF02145">
    <property type="entry name" value="Rap_GAP"/>
    <property type="match status" value="1"/>
</dbReference>
<dbReference type="FunFam" id="3.40.50.11210:FF:000001">
    <property type="entry name" value="Ral GTPase-activating protein subunit alpha-1 isoform 1"/>
    <property type="match status" value="1"/>
</dbReference>
<sequence>MSSKSAKEQLEQEKKIRKKKALLLEPKESNANKFKYLQWLIEEDSDIVSYCKINHSLTGLILSEYATGQVAHCKKGKQTSKAALSQLKIIEFAGKVFPYNEFHVFESLFSLFENYLSIGTDTILRRAAYETLLNMYQDKQEYSSQFARYIISSMNIGSLIDLPPNQPFPSLVNEPYVPSEELVDERSLSMEFIDKFLDRLLKKESYKTFLPIAENICALLFPSFSKTITLSCVVPSSGLGDIPTRLMEIILTDLRKLITSDIKEMFFKEEGATPFLEFILSTALNFSPETFQNGLNYFTFFYTEFVAKTNTAISYENALGSNKLLEFRRYIIQCIDIPFDHAEMNPNIRCFTSALHSRMMELLNNELDLMDDMKDLLIATLVNNINKLITCYRDDAVGSLVDTIITSYVRWRHSATAYNKLYDMLHQFYSSSGLLTQLCQKIIHVTKQIISLPTNSTPQNPNQMVRYISVEPDYIFPNDDPTFKEMIKLKPNEMFELWEGLWFMIQDTCMETAVKNCITSVRKVCELLIRYDGESKVDLMNTFGTYFLRSLSSSEEIEVKITAGLGLCDLFVRNKRYVLPAYSTFYESIVSLIPNAPYEFLLGLHDIFSLRLPGCTRMIVPLLSMLQQLPTLPEKSHENIAMKIIGLLNSLIYAEKLYPQVFPLIEFKEALGDFNYSLYYAQKHLMTLFQDSIAQETLLWGLACHLHLLVVQQKQNDLALDILKCLMSYLPTERYGCVCQIISSLARLSPPLPVPLITELHVSAFQMISTLNNQTVGSLLCALMEYLISPSVSPAIHSLDIASIMLEALTSALHMNTTTSKPHRIIAGEAAEAYIGLYISGLGTEGALLVNSTGSDVSDKSTKWFFNDNTLYSVTHPENGEDVTICVRNSVGRFEWKFTEVQVPNWKKTIEHIEVLGNVSEGDGIVVENIHSDINDVSQLIDLIPEELVWDFPTEVGNKEEFDETLKTTTKECIDMRKTLQQIPKEKIEILPPSLPEKIDVSITSPLTTGLLMTELFFIDGLAISSRLTSLPSHDKFRNLVSALDKTPARRVYPIGLIYVKKGMKNKEEILKNCEVSRRYEGFSSSLGEQTDIKKYNGFIGGMEKTGNDGVTVLYYKSSTRECVYHESVRMPSVEGNEERKWKLIGDDHVVIIWNENNEEENQVKVEEQNNGNISSQVIIKPGICGVDTIEIQRKKDVRVFGPLLDNMVVPEDILGELTRETAFNASDNSKQRIIGDDVMLPYLQRKQMIDDIIPKNPTFSQKGYLSTISVFLDDKEPTKQEK</sequence>
<dbReference type="VEuPathDB" id="AmoebaDB:EHI8A_165850"/>
<dbReference type="InterPro" id="IPR035974">
    <property type="entry name" value="Rap/Ran-GAP_sf"/>
</dbReference>
<accession>A0A5K1VL65</accession>
<dbReference type="GO" id="GO:0005737">
    <property type="term" value="C:cytoplasm"/>
    <property type="evidence" value="ECO:0007669"/>
    <property type="project" value="TreeGrafter"/>
</dbReference>
<evidence type="ECO:0000259" key="2">
    <source>
        <dbReference type="PROSITE" id="PS50085"/>
    </source>
</evidence>
<evidence type="ECO:0000256" key="1">
    <source>
        <dbReference type="ARBA" id="ARBA00022468"/>
    </source>
</evidence>
<dbReference type="PANTHER" id="PTHR10063:SF11">
    <property type="entry name" value="RHO GTPASE-ACTIVATING PROTEIN CG5521-RELATED"/>
    <property type="match status" value="1"/>
</dbReference>
<dbReference type="VEuPathDB" id="AmoebaDB:EHI7A_146800"/>
<keyword evidence="1" id="KW-0343">GTPase activation</keyword>
<dbReference type="SUPFAM" id="SSF111347">
    <property type="entry name" value="Rap/Ran-GAP"/>
    <property type="match status" value="1"/>
</dbReference>
<reference evidence="3 4" key="1">
    <citation type="submission" date="2016-05" db="EMBL/GenBank/DDBJ databases">
        <title>First whole genome sequencing of Entamoeba histolytica HM1:IMSS-clone-6.</title>
        <authorList>
            <person name="Mukherjee Avik.K."/>
            <person name="Izumyama S."/>
            <person name="Nakada-Tsukui K."/>
            <person name="Nozaki T."/>
        </authorList>
    </citation>
    <scope>NUCLEOTIDE SEQUENCE [LARGE SCALE GENOMIC DNA]</scope>
    <source>
        <strain evidence="3 4">HM1:IMSS clone 6</strain>
    </source>
</reference>
<gene>
    <name evidence="3" type="ORF">CL6EHI_030900</name>
</gene>
<dbReference type="Proteomes" id="UP000078387">
    <property type="component" value="Unassembled WGS sequence"/>
</dbReference>
<dbReference type="EMBL" id="BDEQ01000001">
    <property type="protein sequence ID" value="GAT95038.1"/>
    <property type="molecule type" value="Genomic_DNA"/>
</dbReference>